<dbReference type="FunFam" id="1.20.140.40:FF:000001">
    <property type="entry name" value="Pectinesterase"/>
    <property type="match status" value="1"/>
</dbReference>
<dbReference type="GO" id="GO:0004857">
    <property type="term" value="F:enzyme inhibitor activity"/>
    <property type="evidence" value="ECO:0007669"/>
    <property type="project" value="InterPro"/>
</dbReference>
<dbReference type="PROSITE" id="PS00503">
    <property type="entry name" value="PECTINESTERASE_2"/>
    <property type="match status" value="2"/>
</dbReference>
<evidence type="ECO:0000256" key="10">
    <source>
        <dbReference type="ARBA" id="ARBA00023157"/>
    </source>
</evidence>
<accession>A0A8X8YRT5</accession>
<feature type="domain" description="Pectinesterase inhibitor" evidence="17">
    <location>
        <begin position="19"/>
        <end position="173"/>
    </location>
</feature>
<evidence type="ECO:0000256" key="14">
    <source>
        <dbReference type="ARBA" id="ARBA00057335"/>
    </source>
</evidence>
<protein>
    <recommendedName>
        <fullName evidence="5">pectinesterase</fullName>
        <ecNumber evidence="5">3.1.1.11</ecNumber>
    </recommendedName>
</protein>
<comment type="similarity">
    <text evidence="4">In the C-terminal section; belongs to the pectinesterase family.</text>
</comment>
<comment type="function">
    <text evidence="14">Acts in the modification of cell walls via demethylesterification of cell wall pectin.</text>
</comment>
<dbReference type="CDD" id="cd15798">
    <property type="entry name" value="PMEI-like_3"/>
    <property type="match status" value="1"/>
</dbReference>
<evidence type="ECO:0000256" key="6">
    <source>
        <dbReference type="ARBA" id="ARBA00022512"/>
    </source>
</evidence>
<comment type="pathway">
    <text evidence="2">Glycan metabolism; pectin degradation; 2-dehydro-3-deoxy-D-gluconate from pectin: step 1/5.</text>
</comment>
<dbReference type="CDD" id="cd15799">
    <property type="entry name" value="PMEI-like_4"/>
    <property type="match status" value="1"/>
</dbReference>
<dbReference type="SUPFAM" id="SSF101148">
    <property type="entry name" value="Plant invertase/pectin methylesterase inhibitor"/>
    <property type="match status" value="2"/>
</dbReference>
<dbReference type="EMBL" id="PNBA02000001">
    <property type="protein sequence ID" value="KAG6437466.1"/>
    <property type="molecule type" value="Genomic_DNA"/>
</dbReference>
<gene>
    <name evidence="18" type="ORF">SASPL_102383</name>
</gene>
<organism evidence="18">
    <name type="scientific">Salvia splendens</name>
    <name type="common">Scarlet sage</name>
    <dbReference type="NCBI Taxonomy" id="180675"/>
    <lineage>
        <taxon>Eukaryota</taxon>
        <taxon>Viridiplantae</taxon>
        <taxon>Streptophyta</taxon>
        <taxon>Embryophyta</taxon>
        <taxon>Tracheophyta</taxon>
        <taxon>Spermatophyta</taxon>
        <taxon>Magnoliopsida</taxon>
        <taxon>eudicotyledons</taxon>
        <taxon>Gunneridae</taxon>
        <taxon>Pentapetalae</taxon>
        <taxon>asterids</taxon>
        <taxon>lamiids</taxon>
        <taxon>Lamiales</taxon>
        <taxon>Lamiaceae</taxon>
        <taxon>Nepetoideae</taxon>
        <taxon>Mentheae</taxon>
        <taxon>Salviinae</taxon>
        <taxon>Salvia</taxon>
        <taxon>Salvia subgen. Calosphace</taxon>
        <taxon>core Calosphace</taxon>
    </lineage>
</organism>
<dbReference type="SMART" id="SM00856">
    <property type="entry name" value="PMEI"/>
    <property type="match status" value="2"/>
</dbReference>
<dbReference type="Gene3D" id="1.20.140.40">
    <property type="entry name" value="Invertase/pectin methylesterase inhibitor family protein"/>
    <property type="match status" value="2"/>
</dbReference>
<keyword evidence="9" id="KW-0063">Aspartyl esterase</keyword>
<evidence type="ECO:0000256" key="4">
    <source>
        <dbReference type="ARBA" id="ARBA00007786"/>
    </source>
</evidence>
<keyword evidence="8" id="KW-0378">Hydrolase</keyword>
<reference evidence="18" key="1">
    <citation type="submission" date="2018-01" db="EMBL/GenBank/DDBJ databases">
        <authorList>
            <person name="Mao J.F."/>
        </authorList>
    </citation>
    <scope>NUCLEOTIDE SEQUENCE</scope>
    <source>
        <strain evidence="18">Huo1</strain>
        <tissue evidence="18">Leaf</tissue>
    </source>
</reference>
<evidence type="ECO:0000259" key="17">
    <source>
        <dbReference type="SMART" id="SM00856"/>
    </source>
</evidence>
<dbReference type="InterPro" id="IPR000070">
    <property type="entry name" value="Pectinesterase_cat"/>
</dbReference>
<evidence type="ECO:0000256" key="1">
    <source>
        <dbReference type="ARBA" id="ARBA00004191"/>
    </source>
</evidence>
<dbReference type="InterPro" id="IPR012334">
    <property type="entry name" value="Pectin_lyas_fold"/>
</dbReference>
<keyword evidence="11" id="KW-0325">Glycoprotein</keyword>
<comment type="similarity">
    <text evidence="3">In the N-terminal section; belongs to the PMEI family.</text>
</comment>
<feature type="active site" evidence="15">
    <location>
        <position position="893"/>
    </location>
</feature>
<keyword evidence="6" id="KW-0134">Cell wall</keyword>
<comment type="catalytic activity">
    <reaction evidence="13">
        <text>[(1-&gt;4)-alpha-D-galacturonosyl methyl ester](n) + n H2O = [(1-&gt;4)-alpha-D-galacturonosyl](n) + n methanol + n H(+)</text>
        <dbReference type="Rhea" id="RHEA:22380"/>
        <dbReference type="Rhea" id="RHEA-COMP:14570"/>
        <dbReference type="Rhea" id="RHEA-COMP:14573"/>
        <dbReference type="ChEBI" id="CHEBI:15377"/>
        <dbReference type="ChEBI" id="CHEBI:15378"/>
        <dbReference type="ChEBI" id="CHEBI:17790"/>
        <dbReference type="ChEBI" id="CHEBI:140522"/>
        <dbReference type="ChEBI" id="CHEBI:140523"/>
        <dbReference type="EC" id="3.1.1.11"/>
    </reaction>
</comment>
<dbReference type="FunFam" id="2.160.20.10:FF:000001">
    <property type="entry name" value="Pectinesterase"/>
    <property type="match status" value="1"/>
</dbReference>
<dbReference type="EC" id="3.1.1.11" evidence="5"/>
<evidence type="ECO:0000313" key="18">
    <source>
        <dbReference type="EMBL" id="KAG6437466.1"/>
    </source>
</evidence>
<evidence type="ECO:0000256" key="16">
    <source>
        <dbReference type="SAM" id="MobiDB-lite"/>
    </source>
</evidence>
<sequence>MTLCSCHLLSHGLLDQNQTFETLMARACDKINNQDSCLSTLQSHFESHDHPAVSVLTAALKNSINEARSAIDKITTFNTLSITYREQLAVEDCKELLDFSVSELAWSLAEMNNIHAGLKTPHSDGNLKAWLSAALSNQDTCLEGFEGTDRRLQRFVRGSLTQVTQLIGNVLTLYTQMHGLPFKPPRKNATEDPIYPGFPEWMTDGDKALVASGPTGMHVDAVVALDGSGKYRSIGQAILEAPDHSNRRFVIYVKKGVYRENIDMKKKKTNIMLVGDGIGQTVITGDRNFMQGWTTFRTATVARDITFRNTAGPENHQGVALRVDSDQSAFFRCSMEGYQDTLYAHSLRQFYRECSISGTIDFIFGNGAAVLQQCKIFTREPLPLQKVTITAQGRKDPHQSTGFTIQDSYVYATRPTYLGRPWKQYSRTVYINTYMSSMVQPRGWLEWYEDFALGTLWYGEYRNYGPGAALSGRVRWPGYHIIRDAATAGFFTVGRFLDGMAWLPATGVKFSRVFSPPGGAALIVAVLFAGHNTASDTKVKPNTSQKAIVAICQTTDYHDTCFKSLDGQNTSDPKQLIQAAMQSTIAYLRTALENSTALKQAQTDPRARAAQDDCGELANLAIHDLDRSFAKFSQFDITNVDDILMELKMWISSSMTHQETCLDGFEKVNSDFVGQMKQLLNASMEIISNSLAMVAEISIFLESTMGIQGTSGSRRLLSEQDLVVEEYDSWIDAVKRKFLTVPAVKIRPDIIVAKFKTINEALLHISKNNNKTFVLYIKEGVYAEKLIINTSFTNLMIMGDGPTKTRITGNLNFVDGIGTYRTATVAVQGDDFIARDIGFENSAGAVKLQAVALRSSSDRSIYDNCHIDAYQDSLYTHVYRQYYKDCVISGTIDFVFGDSASSARATAFHADMVSCVDGKRSARDDMVHKSMGLNPLPAAANELRDHSCTFKEVGGDVRGVKIQEMNEEHADMAACIAGKESARATTFHADMASCVDGKRSARDDMVHKSIGLKLLPAAANELRDHSCTFKEVLMRGIKQRAVVHSALVHYLFFSYELYGFHLSYLVLCFSPRLHAPVPEAISQHQNIVTAQGRQDARQPTRLVLQNCTFKVDAELELEPVKHQVKSYLGRPWKAFSRTIIMESFLDDFIQPDGWMPWEGEFGLQTLFYTEFNNRGPAAPKAQHVKWPCMKELPPARIKCFTAGEFLDGNRWKPKQKVPYATGFIFPVPKEDPNIKKRKLPPPQPQTPAAAPGSSPHSSIAASPLQAVSPYRLGYGTNVLAPVGILPWN</sequence>
<feature type="compositionally biased region" description="Low complexity" evidence="16">
    <location>
        <begin position="1246"/>
        <end position="1260"/>
    </location>
</feature>
<keyword evidence="19" id="KW-1185">Reference proteome</keyword>
<dbReference type="Gene3D" id="2.160.20.10">
    <property type="entry name" value="Single-stranded right-handed beta-helix, Pectin lyase-like"/>
    <property type="match status" value="3"/>
</dbReference>
<name>A0A8X8YRT5_SALSN</name>
<evidence type="ECO:0000256" key="11">
    <source>
        <dbReference type="ARBA" id="ARBA00023180"/>
    </source>
</evidence>
<evidence type="ECO:0000256" key="2">
    <source>
        <dbReference type="ARBA" id="ARBA00005184"/>
    </source>
</evidence>
<dbReference type="InterPro" id="IPR033131">
    <property type="entry name" value="Pectinesterase_Asp_AS"/>
</dbReference>
<dbReference type="InterPro" id="IPR011050">
    <property type="entry name" value="Pectin_lyase_fold/virulence"/>
</dbReference>
<evidence type="ECO:0000256" key="12">
    <source>
        <dbReference type="ARBA" id="ARBA00023316"/>
    </source>
</evidence>
<evidence type="ECO:0000256" key="9">
    <source>
        <dbReference type="ARBA" id="ARBA00023085"/>
    </source>
</evidence>
<comment type="caution">
    <text evidence="18">The sequence shown here is derived from an EMBL/GenBank/DDBJ whole genome shotgun (WGS) entry which is preliminary data.</text>
</comment>
<dbReference type="GO" id="GO:0030599">
    <property type="term" value="F:pectinesterase activity"/>
    <property type="evidence" value="ECO:0007669"/>
    <property type="project" value="UniProtKB-EC"/>
</dbReference>
<dbReference type="InterPro" id="IPR018040">
    <property type="entry name" value="Pectinesterase_Tyr_AS"/>
</dbReference>
<dbReference type="InterPro" id="IPR006501">
    <property type="entry name" value="Pectinesterase_inhib_dom"/>
</dbReference>
<dbReference type="NCBIfam" id="TIGR01614">
    <property type="entry name" value="PME_inhib"/>
    <property type="match status" value="2"/>
</dbReference>
<evidence type="ECO:0000256" key="8">
    <source>
        <dbReference type="ARBA" id="ARBA00022801"/>
    </source>
</evidence>
<evidence type="ECO:0000313" key="19">
    <source>
        <dbReference type="Proteomes" id="UP000298416"/>
    </source>
</evidence>
<proteinExistence type="inferred from homology"/>
<dbReference type="GO" id="GO:0042545">
    <property type="term" value="P:cell wall modification"/>
    <property type="evidence" value="ECO:0007669"/>
    <property type="project" value="InterPro"/>
</dbReference>
<dbReference type="SUPFAM" id="SSF51126">
    <property type="entry name" value="Pectin lyase-like"/>
    <property type="match status" value="3"/>
</dbReference>
<evidence type="ECO:0000256" key="7">
    <source>
        <dbReference type="ARBA" id="ARBA00022525"/>
    </source>
</evidence>
<evidence type="ECO:0000256" key="13">
    <source>
        <dbReference type="ARBA" id="ARBA00047928"/>
    </source>
</evidence>
<dbReference type="Pfam" id="PF04043">
    <property type="entry name" value="PMEI"/>
    <property type="match status" value="2"/>
</dbReference>
<dbReference type="Pfam" id="PF01095">
    <property type="entry name" value="Pectinesterase"/>
    <property type="match status" value="3"/>
</dbReference>
<keyword evidence="12" id="KW-0961">Cell wall biogenesis/degradation</keyword>
<dbReference type="Proteomes" id="UP000298416">
    <property type="component" value="Unassembled WGS sequence"/>
</dbReference>
<evidence type="ECO:0000256" key="3">
    <source>
        <dbReference type="ARBA" id="ARBA00006027"/>
    </source>
</evidence>
<dbReference type="PANTHER" id="PTHR31707">
    <property type="entry name" value="PECTINESTERASE"/>
    <property type="match status" value="1"/>
</dbReference>
<keyword evidence="10" id="KW-1015">Disulfide bond</keyword>
<evidence type="ECO:0000256" key="15">
    <source>
        <dbReference type="PROSITE-ProRule" id="PRU10040"/>
    </source>
</evidence>
<evidence type="ECO:0000256" key="5">
    <source>
        <dbReference type="ARBA" id="ARBA00013229"/>
    </source>
</evidence>
<dbReference type="InterPro" id="IPR035513">
    <property type="entry name" value="Invertase/methylesterase_inhib"/>
</dbReference>
<comment type="subcellular location">
    <subcellularLocation>
        <location evidence="1">Secreted</location>
        <location evidence="1">Cell wall</location>
    </subcellularLocation>
</comment>
<dbReference type="PROSITE" id="PS00800">
    <property type="entry name" value="PECTINESTERASE_1"/>
    <property type="match status" value="1"/>
</dbReference>
<feature type="region of interest" description="Disordered" evidence="16">
    <location>
        <begin position="1228"/>
        <end position="1260"/>
    </location>
</feature>
<feature type="domain" description="Pectinesterase inhibitor" evidence="17">
    <location>
        <begin position="543"/>
        <end position="693"/>
    </location>
</feature>
<reference evidence="18" key="2">
    <citation type="submission" date="2020-08" db="EMBL/GenBank/DDBJ databases">
        <title>Plant Genome Project.</title>
        <authorList>
            <person name="Zhang R.-G."/>
        </authorList>
    </citation>
    <scope>NUCLEOTIDE SEQUENCE</scope>
    <source>
        <strain evidence="18">Huo1</strain>
        <tissue evidence="18">Leaf</tissue>
    </source>
</reference>
<keyword evidence="7" id="KW-0964">Secreted</keyword>
<feature type="active site" evidence="15">
    <location>
        <position position="361"/>
    </location>
</feature>